<keyword evidence="7" id="KW-1185">Reference proteome</keyword>
<feature type="transmembrane region" description="Helical" evidence="5">
    <location>
        <begin position="201"/>
        <end position="224"/>
    </location>
</feature>
<evidence type="ECO:0000256" key="2">
    <source>
        <dbReference type="ARBA" id="ARBA00022692"/>
    </source>
</evidence>
<name>A0AAZ3Q4I4_ONCTS</name>
<proteinExistence type="predicted"/>
<dbReference type="Ensembl" id="ENSOTST00005147183.1">
    <property type="protein sequence ID" value="ENSOTSP00005123325.1"/>
    <property type="gene ID" value="ENSOTSG00005006192.2"/>
</dbReference>
<protein>
    <recommendedName>
        <fullName evidence="8">Organic solute transporter subunit alpha-like</fullName>
    </recommendedName>
</protein>
<feature type="transmembrane region" description="Helical" evidence="5">
    <location>
        <begin position="103"/>
        <end position="118"/>
    </location>
</feature>
<feature type="transmembrane region" description="Helical" evidence="5">
    <location>
        <begin position="279"/>
        <end position="301"/>
    </location>
</feature>
<sequence length="329" mass="37007">MAKTKELSKDTRNKIVDLHQAAKTESAIELDIFGIILYSVLTFMAVVSMLVYIEECWYIYRKVPSNKKSAIIWVNGAAPVIGTMSCLGMWIPRATMFTDMTSACYFAIVVFKFLVLMIEEVGGDEAFLRRAGRNKLKISTGPCCCCCCLCLPYVNITRRSLFLLKLGSFQFALMKVVFTILSVILWTNGNFDVTDTAVTGASIWISLGVGVLTIIALWPVAIMFMHLRTTLRSLKIIPKYAMYQLVLVLSQLQSAIINILAMMGTIACTPPYSSQARGYLMSQQLLILEMFIITLVTRLLYRRQYEPLPDDEHDDDHTKIGLSVERTLA</sequence>
<keyword evidence="3 5" id="KW-1133">Transmembrane helix</keyword>
<keyword evidence="2 5" id="KW-0812">Transmembrane</keyword>
<evidence type="ECO:0000313" key="6">
    <source>
        <dbReference type="Ensembl" id="ENSOTSP00005123325.1"/>
    </source>
</evidence>
<keyword evidence="4 5" id="KW-0472">Membrane</keyword>
<evidence type="ECO:0000256" key="1">
    <source>
        <dbReference type="ARBA" id="ARBA00004141"/>
    </source>
</evidence>
<evidence type="ECO:0000256" key="4">
    <source>
        <dbReference type="ARBA" id="ARBA00023136"/>
    </source>
</evidence>
<evidence type="ECO:0000313" key="7">
    <source>
        <dbReference type="Proteomes" id="UP000694402"/>
    </source>
</evidence>
<dbReference type="AlphaFoldDB" id="A0AAZ3Q4I4"/>
<feature type="transmembrane region" description="Helical" evidence="5">
    <location>
        <begin position="72"/>
        <end position="91"/>
    </location>
</feature>
<reference evidence="7" key="1">
    <citation type="journal article" date="2018" name="PLoS ONE">
        <title>Chinook salmon (Oncorhynchus tshawytscha) genome and transcriptome.</title>
        <authorList>
            <person name="Christensen K.A."/>
            <person name="Leong J.S."/>
            <person name="Sakhrani D."/>
            <person name="Biagi C.A."/>
            <person name="Minkley D.R."/>
            <person name="Withler R.E."/>
            <person name="Rondeau E.B."/>
            <person name="Koop B.F."/>
            <person name="Devlin R.H."/>
        </authorList>
    </citation>
    <scope>NUCLEOTIDE SEQUENCE [LARGE SCALE GENOMIC DNA]</scope>
</reference>
<feature type="transmembrane region" description="Helical" evidence="5">
    <location>
        <begin position="138"/>
        <end position="156"/>
    </location>
</feature>
<accession>A0AAZ3Q4I4</accession>
<evidence type="ECO:0008006" key="8">
    <source>
        <dbReference type="Google" id="ProtNLM"/>
    </source>
</evidence>
<dbReference type="Proteomes" id="UP000694402">
    <property type="component" value="Unassembled WGS sequence"/>
</dbReference>
<evidence type="ECO:0000256" key="5">
    <source>
        <dbReference type="SAM" id="Phobius"/>
    </source>
</evidence>
<reference evidence="6" key="2">
    <citation type="submission" date="2025-08" db="UniProtKB">
        <authorList>
            <consortium name="Ensembl"/>
        </authorList>
    </citation>
    <scope>IDENTIFICATION</scope>
</reference>
<reference evidence="6" key="3">
    <citation type="submission" date="2025-09" db="UniProtKB">
        <authorList>
            <consortium name="Ensembl"/>
        </authorList>
    </citation>
    <scope>IDENTIFICATION</scope>
</reference>
<dbReference type="GO" id="GO:0016020">
    <property type="term" value="C:membrane"/>
    <property type="evidence" value="ECO:0007669"/>
    <property type="project" value="UniProtKB-SubCell"/>
</dbReference>
<feature type="transmembrane region" description="Helical" evidence="5">
    <location>
        <begin position="32"/>
        <end position="52"/>
    </location>
</feature>
<feature type="transmembrane region" description="Helical" evidence="5">
    <location>
        <begin position="168"/>
        <end position="189"/>
    </location>
</feature>
<evidence type="ECO:0000256" key="3">
    <source>
        <dbReference type="ARBA" id="ARBA00022989"/>
    </source>
</evidence>
<dbReference type="InterPro" id="IPR005178">
    <property type="entry name" value="Ostalpha/TMEM184C"/>
</dbReference>
<gene>
    <name evidence="6" type="primary">SLC51A</name>
</gene>
<dbReference type="Pfam" id="PF03619">
    <property type="entry name" value="Solute_trans_a"/>
    <property type="match status" value="1"/>
</dbReference>
<dbReference type="Gene3D" id="1.10.10.10">
    <property type="entry name" value="Winged helix-like DNA-binding domain superfamily/Winged helix DNA-binding domain"/>
    <property type="match status" value="1"/>
</dbReference>
<dbReference type="SMART" id="SM01417">
    <property type="entry name" value="Solute_trans_a"/>
    <property type="match status" value="1"/>
</dbReference>
<organism evidence="6 7">
    <name type="scientific">Oncorhynchus tshawytscha</name>
    <name type="common">Chinook salmon</name>
    <name type="synonym">Salmo tshawytscha</name>
    <dbReference type="NCBI Taxonomy" id="74940"/>
    <lineage>
        <taxon>Eukaryota</taxon>
        <taxon>Metazoa</taxon>
        <taxon>Chordata</taxon>
        <taxon>Craniata</taxon>
        <taxon>Vertebrata</taxon>
        <taxon>Euteleostomi</taxon>
        <taxon>Actinopterygii</taxon>
        <taxon>Neopterygii</taxon>
        <taxon>Teleostei</taxon>
        <taxon>Protacanthopterygii</taxon>
        <taxon>Salmoniformes</taxon>
        <taxon>Salmonidae</taxon>
        <taxon>Salmoninae</taxon>
        <taxon>Oncorhynchus</taxon>
    </lineage>
</organism>
<dbReference type="InterPro" id="IPR036388">
    <property type="entry name" value="WH-like_DNA-bd_sf"/>
</dbReference>
<comment type="subcellular location">
    <subcellularLocation>
        <location evidence="1">Membrane</location>
        <topology evidence="1">Multi-pass membrane protein</topology>
    </subcellularLocation>
</comment>
<feature type="transmembrane region" description="Helical" evidence="5">
    <location>
        <begin position="245"/>
        <end position="267"/>
    </location>
</feature>
<dbReference type="PANTHER" id="PTHR23423">
    <property type="entry name" value="ORGANIC SOLUTE TRANSPORTER-RELATED"/>
    <property type="match status" value="1"/>
</dbReference>
<dbReference type="GeneTree" id="ENSGT00940000163831"/>